<dbReference type="SUPFAM" id="SSF55874">
    <property type="entry name" value="ATPase domain of HSP90 chaperone/DNA topoisomerase II/histidine kinase"/>
    <property type="match status" value="1"/>
</dbReference>
<evidence type="ECO:0000256" key="3">
    <source>
        <dbReference type="ARBA" id="ARBA00012438"/>
    </source>
</evidence>
<dbReference type="PANTHER" id="PTHR45528:SF1">
    <property type="entry name" value="SENSOR HISTIDINE KINASE CPXA"/>
    <property type="match status" value="1"/>
</dbReference>
<evidence type="ECO:0000256" key="13">
    <source>
        <dbReference type="ARBA" id="ARBA00023136"/>
    </source>
</evidence>
<keyword evidence="13 14" id="KW-0472">Membrane</keyword>
<evidence type="ECO:0000256" key="1">
    <source>
        <dbReference type="ARBA" id="ARBA00000085"/>
    </source>
</evidence>
<dbReference type="InterPro" id="IPR036890">
    <property type="entry name" value="HATPase_C_sf"/>
</dbReference>
<dbReference type="SMART" id="SM00388">
    <property type="entry name" value="HisKA"/>
    <property type="match status" value="1"/>
</dbReference>
<dbReference type="Pfam" id="PF02518">
    <property type="entry name" value="HATPase_c"/>
    <property type="match status" value="1"/>
</dbReference>
<accession>A0A1H6KTF2</accession>
<dbReference type="GO" id="GO:0005886">
    <property type="term" value="C:plasma membrane"/>
    <property type="evidence" value="ECO:0007669"/>
    <property type="project" value="UniProtKB-SubCell"/>
</dbReference>
<evidence type="ECO:0000256" key="6">
    <source>
        <dbReference type="ARBA" id="ARBA00022679"/>
    </source>
</evidence>
<dbReference type="RefSeq" id="WP_074718268.1">
    <property type="nucleotide sequence ID" value="NZ_FNWV01000012.1"/>
</dbReference>
<keyword evidence="5" id="KW-0597">Phosphoprotein</keyword>
<dbReference type="Gene3D" id="1.10.287.130">
    <property type="match status" value="1"/>
</dbReference>
<comment type="subcellular location">
    <subcellularLocation>
        <location evidence="2">Cell membrane</location>
        <topology evidence="2">Multi-pass membrane protein</topology>
    </subcellularLocation>
</comment>
<dbReference type="PROSITE" id="PS50109">
    <property type="entry name" value="HIS_KIN"/>
    <property type="match status" value="1"/>
</dbReference>
<dbReference type="SUPFAM" id="SSF47384">
    <property type="entry name" value="Homodimeric domain of signal transducing histidine kinase"/>
    <property type="match status" value="1"/>
</dbReference>
<evidence type="ECO:0000256" key="8">
    <source>
        <dbReference type="ARBA" id="ARBA00022741"/>
    </source>
</evidence>
<evidence type="ECO:0000256" key="14">
    <source>
        <dbReference type="SAM" id="Phobius"/>
    </source>
</evidence>
<keyword evidence="8" id="KW-0547">Nucleotide-binding</keyword>
<comment type="catalytic activity">
    <reaction evidence="1">
        <text>ATP + protein L-histidine = ADP + protein N-phospho-L-histidine.</text>
        <dbReference type="EC" id="2.7.13.3"/>
    </reaction>
</comment>
<dbReference type="InterPro" id="IPR005467">
    <property type="entry name" value="His_kinase_dom"/>
</dbReference>
<feature type="transmembrane region" description="Helical" evidence="14">
    <location>
        <begin position="128"/>
        <end position="152"/>
    </location>
</feature>
<keyword evidence="11 14" id="KW-1133">Transmembrane helix</keyword>
<dbReference type="PANTHER" id="PTHR45528">
    <property type="entry name" value="SENSOR HISTIDINE KINASE CPXA"/>
    <property type="match status" value="1"/>
</dbReference>
<dbReference type="EC" id="2.7.13.3" evidence="3"/>
<keyword evidence="4" id="KW-1003">Cell membrane</keyword>
<dbReference type="InterPro" id="IPR036097">
    <property type="entry name" value="HisK_dim/P_sf"/>
</dbReference>
<evidence type="ECO:0000256" key="10">
    <source>
        <dbReference type="ARBA" id="ARBA00022840"/>
    </source>
</evidence>
<evidence type="ECO:0000256" key="7">
    <source>
        <dbReference type="ARBA" id="ARBA00022692"/>
    </source>
</evidence>
<evidence type="ECO:0000313" key="17">
    <source>
        <dbReference type="Proteomes" id="UP000183190"/>
    </source>
</evidence>
<feature type="domain" description="Histidine kinase" evidence="15">
    <location>
        <begin position="219"/>
        <end position="434"/>
    </location>
</feature>
<keyword evidence="9 16" id="KW-0418">Kinase</keyword>
<evidence type="ECO:0000256" key="5">
    <source>
        <dbReference type="ARBA" id="ARBA00022553"/>
    </source>
</evidence>
<dbReference type="InterPro" id="IPR003594">
    <property type="entry name" value="HATPase_dom"/>
</dbReference>
<dbReference type="InterPro" id="IPR050398">
    <property type="entry name" value="HssS/ArlS-like"/>
</dbReference>
<keyword evidence="7 14" id="KW-0812">Transmembrane</keyword>
<dbReference type="EMBL" id="FNWV01000012">
    <property type="protein sequence ID" value="SEH78829.1"/>
    <property type="molecule type" value="Genomic_DNA"/>
</dbReference>
<dbReference type="InterPro" id="IPR003661">
    <property type="entry name" value="HisK_dim/P_dom"/>
</dbReference>
<keyword evidence="12" id="KW-0902">Two-component regulatory system</keyword>
<gene>
    <name evidence="16" type="ORF">SAMN02910265_02694</name>
</gene>
<evidence type="ECO:0000256" key="12">
    <source>
        <dbReference type="ARBA" id="ARBA00023012"/>
    </source>
</evidence>
<sequence length="434" mass="48962">MKKIMIILIIVLAAVALGFNIGCRKLMSAEISSRNIAVNRINSELSAMIAESSEDAESLISSNMDKWRAEFGDDLPDDISFIPVQSDGNEVFYASVDKSRALCSLYNDKGEITGFIEYCYIEDDIGHVLLVGNIVIIVSFLIILVHALYMWFAVIVPFRRLADYPERLARLRDIQKLPESRSRYFGRYIWGMNMLSDVLTSSTKRINELEGQRRTLVSSVAHGVKTPVSNIRLYTDAVRTGLYSSDHDMTVNIADKIDKNTEKIEAIAAELLRSSSSSAAVTDLEINRFSVMELAELVRNEYKDRMAMKRIPFEVECSSRSVMESDKYALYRTISQILENAVKYGDGKGIKVTFTKQDDGFGISVRNSGELLPEKELPYIFRSYWRGSNASDKEGSGIGMYVANETVKALGGRVYVRRLEETSEMEFVIYIENT</sequence>
<evidence type="ECO:0000313" key="16">
    <source>
        <dbReference type="EMBL" id="SEH78829.1"/>
    </source>
</evidence>
<evidence type="ECO:0000256" key="4">
    <source>
        <dbReference type="ARBA" id="ARBA00022475"/>
    </source>
</evidence>
<dbReference type="Gene3D" id="3.30.565.10">
    <property type="entry name" value="Histidine kinase-like ATPase, C-terminal domain"/>
    <property type="match status" value="1"/>
</dbReference>
<protein>
    <recommendedName>
        <fullName evidence="3">histidine kinase</fullName>
        <ecNumber evidence="3">2.7.13.3</ecNumber>
    </recommendedName>
</protein>
<dbReference type="CDD" id="cd00082">
    <property type="entry name" value="HisKA"/>
    <property type="match status" value="1"/>
</dbReference>
<dbReference type="GO" id="GO:0000155">
    <property type="term" value="F:phosphorelay sensor kinase activity"/>
    <property type="evidence" value="ECO:0007669"/>
    <property type="project" value="InterPro"/>
</dbReference>
<keyword evidence="6" id="KW-0808">Transferase</keyword>
<reference evidence="16 17" key="1">
    <citation type="submission" date="2016-10" db="EMBL/GenBank/DDBJ databases">
        <authorList>
            <person name="de Groot N.N."/>
        </authorList>
    </citation>
    <scope>NUCLEOTIDE SEQUENCE [LARGE SCALE GENOMIC DNA]</scope>
    <source>
        <strain evidence="16 17">YAD2003</strain>
    </source>
</reference>
<evidence type="ECO:0000256" key="2">
    <source>
        <dbReference type="ARBA" id="ARBA00004651"/>
    </source>
</evidence>
<dbReference type="Proteomes" id="UP000183190">
    <property type="component" value="Unassembled WGS sequence"/>
</dbReference>
<evidence type="ECO:0000256" key="11">
    <source>
        <dbReference type="ARBA" id="ARBA00022989"/>
    </source>
</evidence>
<evidence type="ECO:0000256" key="9">
    <source>
        <dbReference type="ARBA" id="ARBA00022777"/>
    </source>
</evidence>
<keyword evidence="10" id="KW-0067">ATP-binding</keyword>
<dbReference type="OrthoDB" id="9780718at2"/>
<proteinExistence type="predicted"/>
<organism evidence="16 17">
    <name type="scientific">Ruminococcus flavefaciens</name>
    <dbReference type="NCBI Taxonomy" id="1265"/>
    <lineage>
        <taxon>Bacteria</taxon>
        <taxon>Bacillati</taxon>
        <taxon>Bacillota</taxon>
        <taxon>Clostridia</taxon>
        <taxon>Eubacteriales</taxon>
        <taxon>Oscillospiraceae</taxon>
        <taxon>Ruminococcus</taxon>
    </lineage>
</organism>
<dbReference type="AlphaFoldDB" id="A0A1H6KTF2"/>
<name>A0A1H6KTF2_RUMFL</name>
<evidence type="ECO:0000259" key="15">
    <source>
        <dbReference type="PROSITE" id="PS50109"/>
    </source>
</evidence>
<dbReference type="SMART" id="SM00387">
    <property type="entry name" value="HATPase_c"/>
    <property type="match status" value="1"/>
</dbReference>
<dbReference type="GO" id="GO:0005524">
    <property type="term" value="F:ATP binding"/>
    <property type="evidence" value="ECO:0007669"/>
    <property type="project" value="UniProtKB-KW"/>
</dbReference>